<feature type="chain" id="PRO_5027077889" evidence="1">
    <location>
        <begin position="23"/>
        <end position="291"/>
    </location>
</feature>
<protein>
    <submittedName>
        <fullName evidence="2">Uncharacterized protein</fullName>
    </submittedName>
</protein>
<keyword evidence="3" id="KW-1185">Reference proteome</keyword>
<proteinExistence type="predicted"/>
<dbReference type="AlphaFoldDB" id="A0A6M8FX98"/>
<accession>A0A6M8FX98</accession>
<dbReference type="KEGG" id="pcam:HNE05_20125"/>
<keyword evidence="1" id="KW-0732">Signal</keyword>
<evidence type="ECO:0000313" key="2">
    <source>
        <dbReference type="EMBL" id="QKE65568.1"/>
    </source>
</evidence>
<dbReference type="Proteomes" id="UP000501379">
    <property type="component" value="Chromosome"/>
</dbReference>
<evidence type="ECO:0000313" key="3">
    <source>
        <dbReference type="Proteomes" id="UP000501379"/>
    </source>
</evidence>
<feature type="signal peptide" evidence="1">
    <location>
        <begin position="1"/>
        <end position="22"/>
    </location>
</feature>
<gene>
    <name evidence="2" type="ORF">HNE05_20125</name>
</gene>
<dbReference type="RefSeq" id="WP_173211529.1">
    <property type="nucleotide sequence ID" value="NZ_CP053697.2"/>
</dbReference>
<organism evidence="2 3">
    <name type="scientific">Aquipseudomonas campi</name>
    <dbReference type="NCBI Taxonomy" id="2731681"/>
    <lineage>
        <taxon>Bacteria</taxon>
        <taxon>Pseudomonadati</taxon>
        <taxon>Pseudomonadota</taxon>
        <taxon>Gammaproteobacteria</taxon>
        <taxon>Pseudomonadales</taxon>
        <taxon>Pseudomonadaceae</taxon>
        <taxon>Aquipseudomonas</taxon>
    </lineage>
</organism>
<name>A0A6M8FX98_9GAMM</name>
<evidence type="ECO:0000256" key="1">
    <source>
        <dbReference type="SAM" id="SignalP"/>
    </source>
</evidence>
<dbReference type="EMBL" id="CP053697">
    <property type="protein sequence ID" value="QKE65568.1"/>
    <property type="molecule type" value="Genomic_DNA"/>
</dbReference>
<reference evidence="2" key="1">
    <citation type="submission" date="2020-07" db="EMBL/GenBank/DDBJ databases">
        <title>Nitrate ammonifying Pseudomonas campi sp. nov. isolated from German agricultural grassland.</title>
        <authorList>
            <person name="Timsy T."/>
            <person name="Ulrich A."/>
            <person name="Spanner T."/>
            <person name="Foesel B."/>
            <person name="Kolb S."/>
            <person name="Horn M.A."/>
            <person name="Behrendt U."/>
        </authorList>
    </citation>
    <scope>NUCLEOTIDE SEQUENCE</scope>
    <source>
        <strain evidence="2">S1-A32-2</strain>
    </source>
</reference>
<sequence length="291" mass="32384">MRMHPRWLLLCACLACCGTLRAESLGKSIGEAEALLAQLQKQIAGKPESLRVKLPARNQHHSLKELGLHPLCQPPVLVRAAPPVRAMSQCMGMQFSGGGMTQVQAAIFWDHSGSAWQSGRVLRMQVNDLRRMRTEPLEDVALDSEQAMVQGMAQATAQELQQLDRVWRSLVDTPLEEWPGWQAGMPEAWPEDLLALHRDGRLRLSGSRLRGLHAWQAWWTPLAKPAAVEALVGVPSRLEGVVPALQLAELQLGGRPFAMVLLPANRQPTQAHALWSDRQWQLLMVRLDARS</sequence>